<evidence type="ECO:0000313" key="4">
    <source>
        <dbReference type="Proteomes" id="UP000234881"/>
    </source>
</evidence>
<dbReference type="PANTHER" id="PTHR30441:SF4">
    <property type="entry name" value="PROTEIN ASMA"/>
    <property type="match status" value="1"/>
</dbReference>
<dbReference type="EMBL" id="PKUQ01000055">
    <property type="protein sequence ID" value="PLW75118.1"/>
    <property type="molecule type" value="Genomic_DNA"/>
</dbReference>
<keyword evidence="4" id="KW-1185">Reference proteome</keyword>
<sequence>MTPTMRIRVLWAVVALMVALGGLAAASPFLINTRVVKKQISKQISDWMGLPVLVRGEPVVTVFPYLTIKLKDVQVASHLGSNKPPLVSMQVLRAEMYWLPLILGKFEVRRFHLDNPVFDLVRNADGKASWDLTGGDLISPDDHNNRLALSDISLGNFQISSGSAHYVDETTGRDEYLSDINLAFDWPNTGETAAIDGEFEWRDQPIQLSARSDMPMELFGGGLSPLSLQVSSPLFDAQIEGTAATMSSLQLEGDFSFETKSLRDWISWLGGTVRSGESLGAASLKARSNLVGASVAFSDMALTIDNNRVDGVMQLDFRRDRPLIQGTLASDKLDLDAYLMPKSGSKALLDQSLAAKDLGLVDLDVRLSANQLALGPVKLGRTAATLVTRDRQMSFSISEAYAYGGRMEASLDIRPSKSEEGELSGHLRAKANGILAGTLAREMIGRAFLTGTALAEIDLQGEGENLGQIAQSANGDLSLVVTDGELNNFNLDTMQKALEPNGTVEPDALYNGDSAFDVLSIRGRMAEKTIFIDGLRVTSGKRALLGKAELKLSEMALDFPGTLALYRSNDPTTHSSEEPIEQFTFHLNGPIERPLLSLHKIGDVPVSENKDILVPGVPTDFGPIEKTDNPNPVQAPAPEQLKPDQTEPNLTEPVSGDVESLSQNNQQRGSIPKEAPSGKGRLFDPMTALSVGEPDLTPLKTFGEAVEQLFQKDDPAQDLSQSLLPASAGE</sequence>
<dbReference type="OrthoDB" id="225437at2"/>
<evidence type="ECO:0000256" key="1">
    <source>
        <dbReference type="SAM" id="MobiDB-lite"/>
    </source>
</evidence>
<evidence type="ECO:0000259" key="2">
    <source>
        <dbReference type="Pfam" id="PF05170"/>
    </source>
</evidence>
<dbReference type="PANTHER" id="PTHR30441">
    <property type="entry name" value="DUF748 DOMAIN-CONTAINING PROTEIN"/>
    <property type="match status" value="1"/>
</dbReference>
<feature type="compositionally biased region" description="Polar residues" evidence="1">
    <location>
        <begin position="660"/>
        <end position="669"/>
    </location>
</feature>
<dbReference type="InterPro" id="IPR052894">
    <property type="entry name" value="AsmA-related"/>
</dbReference>
<reference evidence="3 4" key="1">
    <citation type="submission" date="2018-01" db="EMBL/GenBank/DDBJ databases">
        <title>The draft genome sequence of Cohaesibacter sp. H1304.</title>
        <authorList>
            <person name="Wang N.-N."/>
            <person name="Du Z.-J."/>
        </authorList>
    </citation>
    <scope>NUCLEOTIDE SEQUENCE [LARGE SCALE GENOMIC DNA]</scope>
    <source>
        <strain evidence="3 4">H1304</strain>
    </source>
</reference>
<dbReference type="AlphaFoldDB" id="A0A2N5XKZ2"/>
<dbReference type="GO" id="GO:0005886">
    <property type="term" value="C:plasma membrane"/>
    <property type="evidence" value="ECO:0007669"/>
    <property type="project" value="TreeGrafter"/>
</dbReference>
<feature type="domain" description="AsmA" evidence="2">
    <location>
        <begin position="10"/>
        <end position="254"/>
    </location>
</feature>
<dbReference type="Proteomes" id="UP000234881">
    <property type="component" value="Unassembled WGS sequence"/>
</dbReference>
<protein>
    <recommendedName>
        <fullName evidence="2">AsmA domain-containing protein</fullName>
    </recommendedName>
</protein>
<comment type="caution">
    <text evidence="3">The sequence shown here is derived from an EMBL/GenBank/DDBJ whole genome shotgun (WGS) entry which is preliminary data.</text>
</comment>
<dbReference type="InterPro" id="IPR007844">
    <property type="entry name" value="AsmA"/>
</dbReference>
<feature type="region of interest" description="Disordered" evidence="1">
    <location>
        <begin position="615"/>
        <end position="690"/>
    </location>
</feature>
<dbReference type="GO" id="GO:0090313">
    <property type="term" value="P:regulation of protein targeting to membrane"/>
    <property type="evidence" value="ECO:0007669"/>
    <property type="project" value="TreeGrafter"/>
</dbReference>
<accession>A0A2N5XKZ2</accession>
<gene>
    <name evidence="3" type="ORF">C0081_22820</name>
</gene>
<feature type="domain" description="AsmA" evidence="2">
    <location>
        <begin position="308"/>
        <end position="494"/>
    </location>
</feature>
<dbReference type="Pfam" id="PF05170">
    <property type="entry name" value="AsmA"/>
    <property type="match status" value="2"/>
</dbReference>
<organism evidence="3 4">
    <name type="scientific">Cohaesibacter celericrescens</name>
    <dbReference type="NCBI Taxonomy" id="2067669"/>
    <lineage>
        <taxon>Bacteria</taxon>
        <taxon>Pseudomonadati</taxon>
        <taxon>Pseudomonadota</taxon>
        <taxon>Alphaproteobacteria</taxon>
        <taxon>Hyphomicrobiales</taxon>
        <taxon>Cohaesibacteraceae</taxon>
    </lineage>
</organism>
<name>A0A2N5XKZ2_9HYPH</name>
<proteinExistence type="predicted"/>
<dbReference type="RefSeq" id="WP_101536018.1">
    <property type="nucleotide sequence ID" value="NZ_PKUQ01000055.1"/>
</dbReference>
<evidence type="ECO:0000313" key="3">
    <source>
        <dbReference type="EMBL" id="PLW75118.1"/>
    </source>
</evidence>